<dbReference type="VEuPathDB" id="FungiDB:FUN_009472"/>
<sequence length="169" mass="19572">MECLYQYAVEHGLDPEKFLIVTETDKKRWTGESFHDREKMIGEELLRHDILKHQSSTAWLDDLMKEWEKPHTQFIQVFGQALYQNTQKKKSTMVPKTMTSMLTNLKPLILSICFRGIDNYNFASLQLWSTGAHHVLFAMENMGIMDYMANGMEQNIVLLASLQVIANVA</sequence>
<dbReference type="Proteomes" id="UP000233469">
    <property type="component" value="Unassembled WGS sequence"/>
</dbReference>
<dbReference type="EMBL" id="LLXL01002931">
    <property type="protein sequence ID" value="PKK59678.1"/>
    <property type="molecule type" value="Genomic_DNA"/>
</dbReference>
<reference evidence="1 2" key="1">
    <citation type="submission" date="2016-04" db="EMBL/GenBank/DDBJ databases">
        <title>Genome analyses suggest a sexual origin of heterokaryosis in a supposedly ancient asexual fungus.</title>
        <authorList>
            <person name="Ropars J."/>
            <person name="Sedzielewska K."/>
            <person name="Noel J."/>
            <person name="Charron P."/>
            <person name="Farinelli L."/>
            <person name="Marton T."/>
            <person name="Kruger M."/>
            <person name="Pelin A."/>
            <person name="Brachmann A."/>
            <person name="Corradi N."/>
        </authorList>
    </citation>
    <scope>NUCLEOTIDE SEQUENCE [LARGE SCALE GENOMIC DNA]</scope>
    <source>
        <strain evidence="1 2">C2</strain>
    </source>
</reference>
<accession>A0A2N1MDF5</accession>
<protein>
    <submittedName>
        <fullName evidence="1">Uncharacterized protein</fullName>
    </submittedName>
</protein>
<dbReference type="VEuPathDB" id="FungiDB:RhiirFUN_025248"/>
<evidence type="ECO:0000313" key="1">
    <source>
        <dbReference type="EMBL" id="PKK59678.1"/>
    </source>
</evidence>
<dbReference type="AlphaFoldDB" id="A0A2N1MDF5"/>
<proteinExistence type="predicted"/>
<name>A0A2N1MDF5_9GLOM</name>
<organism evidence="1 2">
    <name type="scientific">Rhizophagus irregularis</name>
    <dbReference type="NCBI Taxonomy" id="588596"/>
    <lineage>
        <taxon>Eukaryota</taxon>
        <taxon>Fungi</taxon>
        <taxon>Fungi incertae sedis</taxon>
        <taxon>Mucoromycota</taxon>
        <taxon>Glomeromycotina</taxon>
        <taxon>Glomeromycetes</taxon>
        <taxon>Glomerales</taxon>
        <taxon>Glomeraceae</taxon>
        <taxon>Rhizophagus</taxon>
    </lineage>
</organism>
<gene>
    <name evidence="1" type="ORF">RhiirC2_857243</name>
</gene>
<reference evidence="1 2" key="2">
    <citation type="submission" date="2017-10" db="EMBL/GenBank/DDBJ databases">
        <title>Extensive intraspecific genome diversity in a model arbuscular mycorrhizal fungus.</title>
        <authorList>
            <person name="Chen E.C.H."/>
            <person name="Morin E."/>
            <person name="Baudet D."/>
            <person name="Noel J."/>
            <person name="Ndikumana S."/>
            <person name="Charron P."/>
            <person name="St-Onge C."/>
            <person name="Giorgi J."/>
            <person name="Grigoriev I.V."/>
            <person name="Roux C."/>
            <person name="Martin F.M."/>
            <person name="Corradi N."/>
        </authorList>
    </citation>
    <scope>NUCLEOTIDE SEQUENCE [LARGE SCALE GENOMIC DNA]</scope>
    <source>
        <strain evidence="1 2">C2</strain>
    </source>
</reference>
<evidence type="ECO:0000313" key="2">
    <source>
        <dbReference type="Proteomes" id="UP000233469"/>
    </source>
</evidence>
<comment type="caution">
    <text evidence="1">The sequence shown here is derived from an EMBL/GenBank/DDBJ whole genome shotgun (WGS) entry which is preliminary data.</text>
</comment>